<dbReference type="PRINTS" id="PR00332">
    <property type="entry name" value="HISTRIAD"/>
</dbReference>
<dbReference type="Gene3D" id="3.30.428.10">
    <property type="entry name" value="HIT-like"/>
    <property type="match status" value="1"/>
</dbReference>
<dbReference type="PANTHER" id="PTHR46648:SF1">
    <property type="entry name" value="ADENOSINE 5'-MONOPHOSPHORAMIDASE HNT1"/>
    <property type="match status" value="1"/>
</dbReference>
<evidence type="ECO:0000256" key="2">
    <source>
        <dbReference type="PROSITE-ProRule" id="PRU00464"/>
    </source>
</evidence>
<dbReference type="PANTHER" id="PTHR46648">
    <property type="entry name" value="HIT FAMILY PROTEIN 1"/>
    <property type="match status" value="1"/>
</dbReference>
<dbReference type="EMBL" id="UHIC01000001">
    <property type="protein sequence ID" value="SUO97089.1"/>
    <property type="molecule type" value="Genomic_DNA"/>
</dbReference>
<evidence type="ECO:0000256" key="1">
    <source>
        <dbReference type="PIRSR" id="PIRSR601310-1"/>
    </source>
</evidence>
<protein>
    <submittedName>
        <fullName evidence="4">Purine nucleoside phosphoramidase</fullName>
    </submittedName>
</protein>
<feature type="active site" description="Tele-AMP-histidine intermediate" evidence="1">
    <location>
        <position position="100"/>
    </location>
</feature>
<dbReference type="InterPro" id="IPR001310">
    <property type="entry name" value="Histidine_triad_HIT"/>
</dbReference>
<accession>A0A380MX03</accession>
<dbReference type="SUPFAM" id="SSF54197">
    <property type="entry name" value="HIT-like"/>
    <property type="match status" value="1"/>
</dbReference>
<name>A0A380MX03_9GAMM</name>
<dbReference type="InterPro" id="IPR036265">
    <property type="entry name" value="HIT-like_sf"/>
</dbReference>
<comment type="caution">
    <text evidence="2">Lacks conserved residue(s) required for the propagation of feature annotation.</text>
</comment>
<dbReference type="OrthoDB" id="9784774at2"/>
<evidence type="ECO:0000313" key="5">
    <source>
        <dbReference type="Proteomes" id="UP000254601"/>
    </source>
</evidence>
<dbReference type="GO" id="GO:0003824">
    <property type="term" value="F:catalytic activity"/>
    <property type="evidence" value="ECO:0007669"/>
    <property type="project" value="InterPro"/>
</dbReference>
<gene>
    <name evidence="4" type="primary">hit</name>
    <name evidence="4" type="ORF">NCTC13337_02160</name>
</gene>
<dbReference type="InterPro" id="IPR011146">
    <property type="entry name" value="HIT-like"/>
</dbReference>
<reference evidence="4 5" key="1">
    <citation type="submission" date="2018-06" db="EMBL/GenBank/DDBJ databases">
        <authorList>
            <consortium name="Pathogen Informatics"/>
            <person name="Doyle S."/>
        </authorList>
    </citation>
    <scope>NUCLEOTIDE SEQUENCE [LARGE SCALE GENOMIC DNA]</scope>
    <source>
        <strain evidence="4 5">NCTC13337</strain>
    </source>
</reference>
<evidence type="ECO:0000313" key="4">
    <source>
        <dbReference type="EMBL" id="SUO97089.1"/>
    </source>
</evidence>
<dbReference type="GO" id="GO:0009117">
    <property type="term" value="P:nucleotide metabolic process"/>
    <property type="evidence" value="ECO:0007669"/>
    <property type="project" value="TreeGrafter"/>
</dbReference>
<dbReference type="AlphaFoldDB" id="A0A380MX03"/>
<feature type="domain" description="HIT" evidence="3">
    <location>
        <begin position="5"/>
        <end position="113"/>
    </location>
</feature>
<organism evidence="4 5">
    <name type="scientific">Suttonella ornithocola</name>
    <dbReference type="NCBI Taxonomy" id="279832"/>
    <lineage>
        <taxon>Bacteria</taxon>
        <taxon>Pseudomonadati</taxon>
        <taxon>Pseudomonadota</taxon>
        <taxon>Gammaproteobacteria</taxon>
        <taxon>Cardiobacteriales</taxon>
        <taxon>Cardiobacteriaceae</taxon>
        <taxon>Suttonella</taxon>
    </lineage>
</organism>
<evidence type="ECO:0000259" key="3">
    <source>
        <dbReference type="PROSITE" id="PS51084"/>
    </source>
</evidence>
<proteinExistence type="predicted"/>
<dbReference type="Pfam" id="PF01230">
    <property type="entry name" value="HIT"/>
    <property type="match status" value="1"/>
</dbReference>
<keyword evidence="5" id="KW-1185">Reference proteome</keyword>
<sequence length="139" mass="15797">MKETVFHKILSGSIPSAKIYEDDNIYAFMDAFPQAKGHALIIPKYYAAENLFDMNDEVLAKIIQFSRRLACAQKKVFQPDGLKVMQFNGEVAGQTVFYYHMHLLPVYQNQVESKHADKAVDLEILKEQAKALSKALVDD</sequence>
<dbReference type="PROSITE" id="PS51084">
    <property type="entry name" value="HIT_2"/>
    <property type="match status" value="1"/>
</dbReference>
<dbReference type="Proteomes" id="UP000254601">
    <property type="component" value="Unassembled WGS sequence"/>
</dbReference>